<dbReference type="PANTHER" id="PTHR43651">
    <property type="entry name" value="1,4-ALPHA-GLUCAN-BRANCHING ENZYME"/>
    <property type="match status" value="1"/>
</dbReference>
<keyword evidence="15" id="KW-1185">Reference proteome</keyword>
<dbReference type="EC" id="3.2.1.141" evidence="4 11"/>
<reference evidence="14 15" key="1">
    <citation type="submission" date="2023-07" db="EMBL/GenBank/DDBJ databases">
        <title>Genomic Encyclopedia of Type Strains, Phase IV (KMG-IV): sequencing the most valuable type-strain genomes for metagenomic binning, comparative biology and taxonomic classification.</title>
        <authorList>
            <person name="Goeker M."/>
        </authorList>
    </citation>
    <scope>NUCLEOTIDE SEQUENCE [LARGE SCALE GENOMIC DNA]</scope>
    <source>
        <strain evidence="14 15">DSM 19922</strain>
    </source>
</reference>
<evidence type="ECO:0000313" key="14">
    <source>
        <dbReference type="EMBL" id="MDQ0531766.1"/>
    </source>
</evidence>
<dbReference type="Gene3D" id="1.10.10.760">
    <property type="entry name" value="E-set domains of sugar-utilizing enzymes"/>
    <property type="match status" value="1"/>
</dbReference>
<evidence type="ECO:0000256" key="12">
    <source>
        <dbReference type="SAM" id="MobiDB-lite"/>
    </source>
</evidence>
<comment type="similarity">
    <text evidence="3">Belongs to the glycosyl hydrolase 13 family.</text>
</comment>
<evidence type="ECO:0000256" key="8">
    <source>
        <dbReference type="ARBA" id="ARBA00023277"/>
    </source>
</evidence>
<feature type="region of interest" description="Disordered" evidence="12">
    <location>
        <begin position="649"/>
        <end position="672"/>
    </location>
</feature>
<dbReference type="CDD" id="cd11325">
    <property type="entry name" value="AmyAc_GTHase"/>
    <property type="match status" value="1"/>
</dbReference>
<dbReference type="InterPro" id="IPR013783">
    <property type="entry name" value="Ig-like_fold"/>
</dbReference>
<evidence type="ECO:0000256" key="11">
    <source>
        <dbReference type="NCBIfam" id="TIGR02402"/>
    </source>
</evidence>
<sequence>MKMSATVPPVEQAQATVKRRWPIGVELQPGGAHARVWVPKAARVDLVTEPDGRATALAGEGNGYFSGLVPGLEAGGLYRFRLDGKDTLYPDPMSRFQPEGPHGPSQLVDPHRFAWTDRDWRGRAIRGQVIYEMHIGTFTREGTWEAAIRQLPALADLGVTVLEVMPVSEFPGRFGWGYDGVNLFAPTRLYGDSDAMRRFVDEAHRLDLAVILDVVYNHFGPDGNYLKCFSDDYFTDRYENEWGEAINFDGPDAGPVREFFLSNAAFWIEEYHLDGLRLDATQSIHDGSERRGEPHILTEISCTVRKAAGGRATILVGENEPQHASMVRSAEEGGCGLCAIWNDDLHHSAMVALTGRTEAYYTDYRGTPQEFVSAMKYGFLYQGQWYRWQGKRRGMPAFDVPRAAFVTFLQNHDQIANSARGLRLHALTSPGRLRAMTALMLLGPGTPMLFQGQEFASDSPFLYFADHVPELAALVEKGRAEFLAQFPSVAAPAMRSRLPEPHAEETFTRCKLDHREREAKPGIWSLHRDLLRLRREDRVFAAPRVGGLDGAVLGEEAFVLRFFGEGGDGDHPGDRLLLVNLGRDLPLPALPEPLLAPRPDADGGGAWTVLWSSEEPVYGGCGTAPVEQPDGTWRLPGHAALVLGPATGVREKSDGAGGNTTPVIAVSDGTEP</sequence>
<comment type="caution">
    <text evidence="14">The sequence shown here is derived from an EMBL/GenBank/DDBJ whole genome shotgun (WGS) entry which is preliminary data.</text>
</comment>
<dbReference type="SUPFAM" id="SSF81296">
    <property type="entry name" value="E set domains"/>
    <property type="match status" value="1"/>
</dbReference>
<evidence type="ECO:0000256" key="4">
    <source>
        <dbReference type="ARBA" id="ARBA00012268"/>
    </source>
</evidence>
<dbReference type="InterPro" id="IPR017853">
    <property type="entry name" value="GH"/>
</dbReference>
<evidence type="ECO:0000256" key="5">
    <source>
        <dbReference type="ARBA" id="ARBA00015938"/>
    </source>
</evidence>
<keyword evidence="8" id="KW-0119">Carbohydrate metabolism</keyword>
<dbReference type="SUPFAM" id="SSF51445">
    <property type="entry name" value="(Trans)glycosidases"/>
    <property type="match status" value="1"/>
</dbReference>
<dbReference type="GO" id="GO:0033942">
    <property type="term" value="F:4-alpha-D-(1-&gt;4)-alpha-D-glucanotrehalose trehalohydrolase activity"/>
    <property type="evidence" value="ECO:0007669"/>
    <property type="project" value="UniProtKB-EC"/>
</dbReference>
<keyword evidence="6" id="KW-0963">Cytoplasm</keyword>
<dbReference type="NCBIfam" id="TIGR02402">
    <property type="entry name" value="trehalose_TreZ"/>
    <property type="match status" value="1"/>
</dbReference>
<evidence type="ECO:0000313" key="15">
    <source>
        <dbReference type="Proteomes" id="UP001244552"/>
    </source>
</evidence>
<protein>
    <recommendedName>
        <fullName evidence="5 11">Malto-oligosyltrehalose trehalohydrolase</fullName>
        <ecNumber evidence="4 11">3.2.1.141</ecNumber>
    </recommendedName>
</protein>
<proteinExistence type="inferred from homology"/>
<organism evidence="14 15">
    <name type="scientific">Azospirillum picis</name>
    <dbReference type="NCBI Taxonomy" id="488438"/>
    <lineage>
        <taxon>Bacteria</taxon>
        <taxon>Pseudomonadati</taxon>
        <taxon>Pseudomonadota</taxon>
        <taxon>Alphaproteobacteria</taxon>
        <taxon>Rhodospirillales</taxon>
        <taxon>Azospirillaceae</taxon>
        <taxon>Azospirillum</taxon>
    </lineage>
</organism>
<dbReference type="InterPro" id="IPR022567">
    <property type="entry name" value="DUF3459"/>
</dbReference>
<evidence type="ECO:0000256" key="6">
    <source>
        <dbReference type="ARBA" id="ARBA00022490"/>
    </source>
</evidence>
<evidence type="ECO:0000256" key="7">
    <source>
        <dbReference type="ARBA" id="ARBA00022801"/>
    </source>
</evidence>
<dbReference type="Gene3D" id="3.20.20.80">
    <property type="entry name" value="Glycosidases"/>
    <property type="match status" value="1"/>
</dbReference>
<evidence type="ECO:0000256" key="9">
    <source>
        <dbReference type="ARBA" id="ARBA00023295"/>
    </source>
</evidence>
<evidence type="ECO:0000259" key="13">
    <source>
        <dbReference type="SMART" id="SM00642"/>
    </source>
</evidence>
<dbReference type="CDD" id="cd02853">
    <property type="entry name" value="E_set_MTHase_like_N"/>
    <property type="match status" value="1"/>
</dbReference>
<dbReference type="InterPro" id="IPR044901">
    <property type="entry name" value="Trehalose_TreZ_E-set_sf"/>
</dbReference>
<keyword evidence="9 14" id="KW-0326">Glycosidase</keyword>
<dbReference type="PANTHER" id="PTHR43651:SF11">
    <property type="entry name" value="MALTO-OLIGOSYLTREHALOSE TREHALOHYDROLASE"/>
    <property type="match status" value="1"/>
</dbReference>
<evidence type="ECO:0000256" key="1">
    <source>
        <dbReference type="ARBA" id="ARBA00004496"/>
    </source>
</evidence>
<dbReference type="InterPro" id="IPR012768">
    <property type="entry name" value="Trehalose_TreZ"/>
</dbReference>
<feature type="domain" description="Glycosyl hydrolase family 13 catalytic" evidence="13">
    <location>
        <begin position="107"/>
        <end position="479"/>
    </location>
</feature>
<dbReference type="Gene3D" id="2.60.40.10">
    <property type="entry name" value="Immunoglobulins"/>
    <property type="match status" value="1"/>
</dbReference>
<evidence type="ECO:0000256" key="3">
    <source>
        <dbReference type="ARBA" id="ARBA00008061"/>
    </source>
</evidence>
<dbReference type="InterPro" id="IPR014756">
    <property type="entry name" value="Ig_E-set"/>
</dbReference>
<dbReference type="Proteomes" id="UP001244552">
    <property type="component" value="Unassembled WGS sequence"/>
</dbReference>
<comment type="pathway">
    <text evidence="2">Glycan biosynthesis; trehalose biosynthesis.</text>
</comment>
<dbReference type="Pfam" id="PF11941">
    <property type="entry name" value="DUF3459"/>
    <property type="match status" value="1"/>
</dbReference>
<keyword evidence="7 14" id="KW-0378">Hydrolase</keyword>
<name>A0ABU0MET1_9PROT</name>
<dbReference type="InterPro" id="IPR006047">
    <property type="entry name" value="GH13_cat_dom"/>
</dbReference>
<dbReference type="EMBL" id="JAUSVU010000002">
    <property type="protein sequence ID" value="MDQ0531766.1"/>
    <property type="molecule type" value="Genomic_DNA"/>
</dbReference>
<evidence type="ECO:0000256" key="2">
    <source>
        <dbReference type="ARBA" id="ARBA00005199"/>
    </source>
</evidence>
<accession>A0ABU0MET1</accession>
<dbReference type="Pfam" id="PF00128">
    <property type="entry name" value="Alpha-amylase"/>
    <property type="match status" value="1"/>
</dbReference>
<comment type="subcellular location">
    <subcellularLocation>
        <location evidence="1">Cytoplasm</location>
    </subcellularLocation>
</comment>
<evidence type="ECO:0000256" key="10">
    <source>
        <dbReference type="ARBA" id="ARBA00034013"/>
    </source>
</evidence>
<comment type="catalytic activity">
    <reaction evidence="10">
        <text>hydrolysis of (1-&gt;4)-alpha-D-glucosidic linkage in 4-alpha-D-[(1-&gt;4)-alpha-D-glucanosyl]n trehalose to yield trehalose and (1-&gt;4)-alpha-D-glucan.</text>
        <dbReference type="EC" id="3.2.1.141"/>
    </reaction>
</comment>
<dbReference type="SMART" id="SM00642">
    <property type="entry name" value="Aamy"/>
    <property type="match status" value="1"/>
</dbReference>
<gene>
    <name evidence="14" type="ORF">QO018_000602</name>
</gene>